<keyword evidence="4" id="KW-0560">Oxidoreductase</keyword>
<dbReference type="InterPro" id="IPR050416">
    <property type="entry name" value="FAD-linked_Oxidoreductase"/>
</dbReference>
<dbReference type="GO" id="GO:0071949">
    <property type="term" value="F:FAD binding"/>
    <property type="evidence" value="ECO:0007669"/>
    <property type="project" value="InterPro"/>
</dbReference>
<organism evidence="7 8">
    <name type="scientific">Pseudopithomyces chartarum</name>
    <dbReference type="NCBI Taxonomy" id="1892770"/>
    <lineage>
        <taxon>Eukaryota</taxon>
        <taxon>Fungi</taxon>
        <taxon>Dikarya</taxon>
        <taxon>Ascomycota</taxon>
        <taxon>Pezizomycotina</taxon>
        <taxon>Dothideomycetes</taxon>
        <taxon>Pleosporomycetidae</taxon>
        <taxon>Pleosporales</taxon>
        <taxon>Massarineae</taxon>
        <taxon>Didymosphaeriaceae</taxon>
        <taxon>Pseudopithomyces</taxon>
    </lineage>
</organism>
<evidence type="ECO:0000313" key="8">
    <source>
        <dbReference type="Proteomes" id="UP001280581"/>
    </source>
</evidence>
<dbReference type="InterPro" id="IPR012951">
    <property type="entry name" value="BBE"/>
</dbReference>
<name>A0AAN6LS25_9PLEO</name>
<keyword evidence="2" id="KW-0285">Flavoprotein</keyword>
<comment type="caution">
    <text evidence="7">The sequence shown here is derived from an EMBL/GenBank/DDBJ whole genome shotgun (WGS) entry which is preliminary data.</text>
</comment>
<protein>
    <recommendedName>
        <fullName evidence="6">FAD-binding PCMH-type domain-containing protein</fullName>
    </recommendedName>
</protein>
<dbReference type="Pfam" id="PF08031">
    <property type="entry name" value="BBE"/>
    <property type="match status" value="1"/>
</dbReference>
<accession>A0AAN6LS25</accession>
<dbReference type="Pfam" id="PF01565">
    <property type="entry name" value="FAD_binding_4"/>
    <property type="match status" value="1"/>
</dbReference>
<evidence type="ECO:0000256" key="2">
    <source>
        <dbReference type="ARBA" id="ARBA00022630"/>
    </source>
</evidence>
<gene>
    <name evidence="7" type="ORF">GRF29_154g1593567</name>
</gene>
<dbReference type="Gene3D" id="3.30.465.10">
    <property type="match status" value="2"/>
</dbReference>
<keyword evidence="8" id="KW-1185">Reference proteome</keyword>
<evidence type="ECO:0000259" key="6">
    <source>
        <dbReference type="PROSITE" id="PS51387"/>
    </source>
</evidence>
<dbReference type="EMBL" id="WVTA01000013">
    <property type="protein sequence ID" value="KAK3203022.1"/>
    <property type="molecule type" value="Genomic_DNA"/>
</dbReference>
<dbReference type="GO" id="GO:0016491">
    <property type="term" value="F:oxidoreductase activity"/>
    <property type="evidence" value="ECO:0007669"/>
    <property type="project" value="UniProtKB-KW"/>
</dbReference>
<keyword evidence="3" id="KW-0274">FAD</keyword>
<evidence type="ECO:0000256" key="1">
    <source>
        <dbReference type="ARBA" id="ARBA00005466"/>
    </source>
</evidence>
<evidence type="ECO:0000256" key="4">
    <source>
        <dbReference type="ARBA" id="ARBA00023002"/>
    </source>
</evidence>
<keyword evidence="5" id="KW-0732">Signal</keyword>
<dbReference type="Gene3D" id="3.40.462.20">
    <property type="match status" value="1"/>
</dbReference>
<dbReference type="AlphaFoldDB" id="A0AAN6LS25"/>
<dbReference type="SUPFAM" id="SSF56176">
    <property type="entry name" value="FAD-binding/transporter-associated domain-like"/>
    <property type="match status" value="1"/>
</dbReference>
<dbReference type="InterPro" id="IPR006094">
    <property type="entry name" value="Oxid_FAD_bind_N"/>
</dbReference>
<dbReference type="PANTHER" id="PTHR42973:SF54">
    <property type="entry name" value="FAD-BINDING PCMH-TYPE DOMAIN-CONTAINING PROTEIN"/>
    <property type="match status" value="1"/>
</dbReference>
<dbReference type="PROSITE" id="PS51387">
    <property type="entry name" value="FAD_PCMH"/>
    <property type="match status" value="1"/>
</dbReference>
<comment type="similarity">
    <text evidence="1">Belongs to the oxygen-dependent FAD-linked oxidoreductase family.</text>
</comment>
<dbReference type="InterPro" id="IPR036318">
    <property type="entry name" value="FAD-bd_PCMH-like_sf"/>
</dbReference>
<evidence type="ECO:0000313" key="7">
    <source>
        <dbReference type="EMBL" id="KAK3203022.1"/>
    </source>
</evidence>
<feature type="chain" id="PRO_5042867815" description="FAD-binding PCMH-type domain-containing protein" evidence="5">
    <location>
        <begin position="19"/>
        <end position="501"/>
    </location>
</feature>
<evidence type="ECO:0000256" key="3">
    <source>
        <dbReference type="ARBA" id="ARBA00022827"/>
    </source>
</evidence>
<dbReference type="Proteomes" id="UP001280581">
    <property type="component" value="Unassembled WGS sequence"/>
</dbReference>
<feature type="signal peptide" evidence="5">
    <location>
        <begin position="1"/>
        <end position="18"/>
    </location>
</feature>
<dbReference type="InterPro" id="IPR016166">
    <property type="entry name" value="FAD-bd_PCMH"/>
</dbReference>
<reference evidence="7 8" key="1">
    <citation type="submission" date="2021-02" db="EMBL/GenBank/DDBJ databases">
        <title>Genome assembly of Pseudopithomyces chartarum.</title>
        <authorList>
            <person name="Jauregui R."/>
            <person name="Singh J."/>
            <person name="Voisey C."/>
        </authorList>
    </citation>
    <scope>NUCLEOTIDE SEQUENCE [LARGE SCALE GENOMIC DNA]</scope>
    <source>
        <strain evidence="7 8">AGR01</strain>
    </source>
</reference>
<evidence type="ECO:0000256" key="5">
    <source>
        <dbReference type="SAM" id="SignalP"/>
    </source>
</evidence>
<proteinExistence type="inferred from homology"/>
<feature type="domain" description="FAD-binding PCMH-type" evidence="6">
    <location>
        <begin position="61"/>
        <end position="233"/>
    </location>
</feature>
<dbReference type="InterPro" id="IPR016169">
    <property type="entry name" value="FAD-bd_PCMH_sub2"/>
</dbReference>
<dbReference type="PANTHER" id="PTHR42973">
    <property type="entry name" value="BINDING OXIDOREDUCTASE, PUTATIVE (AFU_ORTHOLOGUE AFUA_1G17690)-RELATED"/>
    <property type="match status" value="1"/>
</dbReference>
<sequence length="501" mass="54086">MRTSGFLLLVSLSRLALSANHALYRKEEACATLEAELPGDVSYPNTTAYLQSSYYWSDQQQETHPNCFVTPRTTAAVSTVLRTLTRHNAPFTVKGGGHSPFSGGSSIEDGVTIDLVYLDSIKVSADRKTVSIGPGNRWINVTEALDPLKLAVVGGRTADVGVSGLILGGGISYFSGQKGWACDNVNGFEVVLASGSVIYASPKQHNDLYWALRGGGSLNFGIVTRFDLASFDQGQIWQHGLTFPGSANASVLSTFQNLTVKGLPLDPAAHSFLGVAPAADGTYAVNVNVLHATVPYPKNSIPPVFQPFEKLPGSIAIETNVGGVSTFLQKYATPYGLRQTWGNVYLKANFPRPVLTSIVSLFEARNSALFEAAPGDTIAPLALIQAIPTNVLQLMEKNGGNPLGLRASDGPLIMVSFPISWTDPRNDNLVVDSTRKLIAQIAKKAKQYGVDSPFVYLNYADSSQQVQKGYGKDNYERLKRIAKKYDPQGKLAKLWVGYFKL</sequence>